<feature type="region of interest" description="Disordered" evidence="2">
    <location>
        <begin position="154"/>
        <end position="179"/>
    </location>
</feature>
<dbReference type="Pfam" id="PF21989">
    <property type="entry name" value="RA_2"/>
    <property type="match status" value="1"/>
</dbReference>
<dbReference type="InterPro" id="IPR039664">
    <property type="entry name" value="GRB/APBB1IP"/>
</dbReference>
<dbReference type="AlphaFoldDB" id="A0A085MAD1"/>
<dbReference type="InterPro" id="IPR029071">
    <property type="entry name" value="Ubiquitin-like_domsf"/>
</dbReference>
<evidence type="ECO:0000256" key="2">
    <source>
        <dbReference type="SAM" id="MobiDB-lite"/>
    </source>
</evidence>
<feature type="domain" description="PH" evidence="3">
    <location>
        <begin position="496"/>
        <end position="606"/>
    </location>
</feature>
<proteinExistence type="predicted"/>
<feature type="region of interest" description="Disordered" evidence="2">
    <location>
        <begin position="934"/>
        <end position="961"/>
    </location>
</feature>
<gene>
    <name evidence="5" type="ORF">M513_04954</name>
</gene>
<evidence type="ECO:0000313" key="5">
    <source>
        <dbReference type="EMBL" id="KFD54177.1"/>
    </source>
</evidence>
<dbReference type="SMART" id="SM00233">
    <property type="entry name" value="PH"/>
    <property type="match status" value="1"/>
</dbReference>
<reference evidence="5 6" key="1">
    <citation type="journal article" date="2014" name="Nat. Genet.">
        <title>Genome and transcriptome of the porcine whipworm Trichuris suis.</title>
        <authorList>
            <person name="Jex A.R."/>
            <person name="Nejsum P."/>
            <person name="Schwarz E.M."/>
            <person name="Hu L."/>
            <person name="Young N.D."/>
            <person name="Hall R.S."/>
            <person name="Korhonen P.K."/>
            <person name="Liao S."/>
            <person name="Thamsborg S."/>
            <person name="Xia J."/>
            <person name="Xu P."/>
            <person name="Wang S."/>
            <person name="Scheerlinck J.P."/>
            <person name="Hofmann A."/>
            <person name="Sternberg P.W."/>
            <person name="Wang J."/>
            <person name="Gasser R.B."/>
        </authorList>
    </citation>
    <scope>NUCLEOTIDE SEQUENCE [LARGE SCALE GENOMIC DNA]</scope>
    <source>
        <strain evidence="5">DCEP-RM93M</strain>
    </source>
</reference>
<dbReference type="Gene3D" id="3.10.20.90">
    <property type="entry name" value="Phosphatidylinositol 3-kinase Catalytic Subunit, Chain A, domain 1"/>
    <property type="match status" value="1"/>
</dbReference>
<feature type="compositionally biased region" description="Low complexity" evidence="2">
    <location>
        <begin position="291"/>
        <end position="303"/>
    </location>
</feature>
<feature type="region of interest" description="Disordered" evidence="2">
    <location>
        <begin position="242"/>
        <end position="315"/>
    </location>
</feature>
<dbReference type="SUPFAM" id="SSF50729">
    <property type="entry name" value="PH domain-like"/>
    <property type="match status" value="1"/>
</dbReference>
<feature type="compositionally biased region" description="Acidic residues" evidence="2">
    <location>
        <begin position="843"/>
        <end position="854"/>
    </location>
</feature>
<dbReference type="EMBL" id="KL363210">
    <property type="protein sequence ID" value="KFD54177.1"/>
    <property type="molecule type" value="Genomic_DNA"/>
</dbReference>
<protein>
    <recommendedName>
        <fullName evidence="7">PH domain protein</fullName>
    </recommendedName>
</protein>
<dbReference type="PROSITE" id="PS50200">
    <property type="entry name" value="RA"/>
    <property type="match status" value="1"/>
</dbReference>
<dbReference type="CDD" id="cd01259">
    <property type="entry name" value="PH_APBB1IP"/>
    <property type="match status" value="1"/>
</dbReference>
<dbReference type="InterPro" id="IPR039665">
    <property type="entry name" value="PH_APBB1IP"/>
</dbReference>
<keyword evidence="6" id="KW-1185">Reference proteome</keyword>
<dbReference type="InterPro" id="IPR011993">
    <property type="entry name" value="PH-like_dom_sf"/>
</dbReference>
<feature type="coiled-coil region" evidence="1">
    <location>
        <begin position="320"/>
        <end position="351"/>
    </location>
</feature>
<dbReference type="Proteomes" id="UP000030764">
    <property type="component" value="Unassembled WGS sequence"/>
</dbReference>
<evidence type="ECO:0000259" key="4">
    <source>
        <dbReference type="PROSITE" id="PS50200"/>
    </source>
</evidence>
<sequence>MKNESIIGEVMLAKQVRHCLPAHLNNSATCSQLCAVPEGKSKFPARASSCCEDVYGDDGELDSDAEADLDPDAQLGRWLDQLQVLSDMSRKLALVNANHFSIVHRVLKASHIGIAILVRHNALVASYGIDKLQSLLWGLAGVCSGAAGNMNSSFSPPRGLDAKVRPHSPRKPASASNNRVLDSYRYSEANLEESADVDLDALIGELCALESQLNATDPGGGLSLLTVSRPQQVYGCRRFSRVGSSDVQHPGKPQPANPCSQDQQQSQRCRSPDTDSAYCETMSMLSESTQSSGNRSGESGGSSIDSTRDSMTTPSPTQLMEAVQAKIRNVKEEIQRENLTEAEMMARLKNEKIKIALEKMKEASVKKLFVKVFTLDGKSKNILIDERWTVAYVLRQLAEKYQVLPTHRHAIVEFYPDLYMERIYEDHELIVENILMWTENSPNRLLFTERSDKYDMFCCPENYLLDHTHSDRNSVFGLDARQQLIEEFFTPSRVQPPELEGPLYLKSDGKKSWKKYLFVLRGSGLYYVPKGKSKSSKDLTCLMNFDVVQVYSAVGWKKKYKAPSNYGFALKHPQIQVKASKYIKYLCAEDEKTCQRWIACIRIAKVAFLLNNGRQLLQNYERGSTLLAEEHQAKLSPDHANSAERFNGLPHHRQEQLQAELSDVLGSNELPDLSRGGATAGASSVNGLGVVGRPKTVTDVRRDQLNRSSKTLTPVEAPTISAKDEMRVSVSQCCSPALMPKACSISDARSICGSTDSTDRVDQLSLNAFESDSCTGTIKRQPSKNCAGAKVSASDVNRQQMPLAFVSRKESLLNKQAPVMNPDKVLEQQQSMVDLTISCDASAAEEENDSDEELPPAPPPYAHFLQHSASKESADEFPPPPSPVCFLADTQLLTSAPDDYGLLCRESEVPVVAASLVVHAPTECAPVLQTEKVAPPSAASSGNRSCKLPPPPPPKRSETTRLSCATPTNARCNGRPTIPAKPKPAVQTKVGVDHCSKENAVDNFHAELQMAMQKRLRCLEDSQRQS</sequence>
<feature type="compositionally biased region" description="Low complexity" evidence="2">
    <location>
        <begin position="258"/>
        <end position="269"/>
    </location>
</feature>
<evidence type="ECO:0000259" key="3">
    <source>
        <dbReference type="PROSITE" id="PS50003"/>
    </source>
</evidence>
<name>A0A085MAD1_9BILA</name>
<dbReference type="InterPro" id="IPR000159">
    <property type="entry name" value="RA_dom"/>
</dbReference>
<dbReference type="Pfam" id="PF00169">
    <property type="entry name" value="PH"/>
    <property type="match status" value="1"/>
</dbReference>
<dbReference type="SUPFAM" id="SSF54236">
    <property type="entry name" value="Ubiquitin-like"/>
    <property type="match status" value="1"/>
</dbReference>
<evidence type="ECO:0008006" key="7">
    <source>
        <dbReference type="Google" id="ProtNLM"/>
    </source>
</evidence>
<feature type="domain" description="Ras-associating" evidence="4">
    <location>
        <begin position="366"/>
        <end position="452"/>
    </location>
</feature>
<evidence type="ECO:0000313" key="6">
    <source>
        <dbReference type="Proteomes" id="UP000030764"/>
    </source>
</evidence>
<dbReference type="PANTHER" id="PTHR11243:SF23">
    <property type="entry name" value="LD06925P"/>
    <property type="match status" value="1"/>
</dbReference>
<evidence type="ECO:0000256" key="1">
    <source>
        <dbReference type="SAM" id="Coils"/>
    </source>
</evidence>
<dbReference type="PANTHER" id="PTHR11243">
    <property type="entry name" value="GROWTH FACTOR RECEPTOR-BOUND PROTEIN"/>
    <property type="match status" value="1"/>
</dbReference>
<feature type="region of interest" description="Disordered" evidence="2">
    <location>
        <begin position="842"/>
        <end position="879"/>
    </location>
</feature>
<dbReference type="SMART" id="SM00314">
    <property type="entry name" value="RA"/>
    <property type="match status" value="1"/>
</dbReference>
<dbReference type="PROSITE" id="PS50003">
    <property type="entry name" value="PH_DOMAIN"/>
    <property type="match status" value="1"/>
</dbReference>
<keyword evidence="1" id="KW-0175">Coiled coil</keyword>
<dbReference type="GO" id="GO:0007165">
    <property type="term" value="P:signal transduction"/>
    <property type="evidence" value="ECO:0007669"/>
    <property type="project" value="InterPro"/>
</dbReference>
<dbReference type="InterPro" id="IPR001849">
    <property type="entry name" value="PH_domain"/>
</dbReference>
<organism evidence="5 6">
    <name type="scientific">Trichuris suis</name>
    <name type="common">pig whipworm</name>
    <dbReference type="NCBI Taxonomy" id="68888"/>
    <lineage>
        <taxon>Eukaryota</taxon>
        <taxon>Metazoa</taxon>
        <taxon>Ecdysozoa</taxon>
        <taxon>Nematoda</taxon>
        <taxon>Enoplea</taxon>
        <taxon>Dorylaimia</taxon>
        <taxon>Trichinellida</taxon>
        <taxon>Trichuridae</taxon>
        <taxon>Trichuris</taxon>
    </lineage>
</organism>
<accession>A0A085MAD1</accession>
<dbReference type="Gene3D" id="2.30.29.30">
    <property type="entry name" value="Pleckstrin-homology domain (PH domain)/Phosphotyrosine-binding domain (PTB)"/>
    <property type="match status" value="1"/>
</dbReference>